<keyword evidence="2" id="KW-0472">Membrane</keyword>
<keyword evidence="5" id="KW-1185">Reference proteome</keyword>
<dbReference type="InterPro" id="IPR050266">
    <property type="entry name" value="AB_hydrolase_sf"/>
</dbReference>
<dbReference type="Gene3D" id="3.40.50.1820">
    <property type="entry name" value="alpha/beta hydrolase"/>
    <property type="match status" value="1"/>
</dbReference>
<proteinExistence type="predicted"/>
<keyword evidence="2" id="KW-0812">Transmembrane</keyword>
<gene>
    <name evidence="4" type="ORF">EDB81DRAFT_815258</name>
</gene>
<evidence type="ECO:0000313" key="4">
    <source>
        <dbReference type="EMBL" id="KAH7119216.1"/>
    </source>
</evidence>
<protein>
    <submittedName>
        <fullName evidence="4">Alpha/Beta hydrolase protein</fullName>
    </submittedName>
</protein>
<dbReference type="AlphaFoldDB" id="A0A9P9DIE2"/>
<sequence length="374" mass="41126">MPIKMEDVALIALTAFTTFCFLLIAYYTLYPIDPQIIPSPLHIITSLPEDEIQKLPYQPDFFPGARDVETEYGSIRVYEWGPETGPKVVLIHGMSTCTMTLGPIAEALVSRGCRVLLFDLFGRGFSDGVGDLPYDIRLYTTQVLLALASSPLSWTGSNSLRVIGYSLGGAIAASFTVNFPHMVSSLILLAPAGLIRSTDLGLTFWFLFKSGLVPKRVLHALMRGQLRSTTSSGGMKEQHCSPQETDKNPTDLGTASSSVNKLSLQEQMSAYMPWIVAHHRGFVPAFTSCARFSPLTNQQRVWRALGKRKMGSTAVIIGDADEVLDTVWYETNGLPLLGGQDHVMWKVLPGGHDFVMTAAELIMREIDVLWGLHA</sequence>
<feature type="compositionally biased region" description="Basic and acidic residues" evidence="1">
    <location>
        <begin position="236"/>
        <end position="249"/>
    </location>
</feature>
<feature type="transmembrane region" description="Helical" evidence="2">
    <location>
        <begin position="7"/>
        <end position="29"/>
    </location>
</feature>
<feature type="region of interest" description="Disordered" evidence="1">
    <location>
        <begin position="229"/>
        <end position="256"/>
    </location>
</feature>
<feature type="domain" description="Serine aminopeptidase S33" evidence="3">
    <location>
        <begin position="87"/>
        <end position="206"/>
    </location>
</feature>
<dbReference type="GO" id="GO:0016020">
    <property type="term" value="C:membrane"/>
    <property type="evidence" value="ECO:0007669"/>
    <property type="project" value="TreeGrafter"/>
</dbReference>
<keyword evidence="4" id="KW-0378">Hydrolase</keyword>
<dbReference type="PRINTS" id="PR00111">
    <property type="entry name" value="ABHYDROLASE"/>
</dbReference>
<keyword evidence="2" id="KW-1133">Transmembrane helix</keyword>
<evidence type="ECO:0000256" key="1">
    <source>
        <dbReference type="SAM" id="MobiDB-lite"/>
    </source>
</evidence>
<evidence type="ECO:0000259" key="3">
    <source>
        <dbReference type="Pfam" id="PF12146"/>
    </source>
</evidence>
<dbReference type="PANTHER" id="PTHR43798">
    <property type="entry name" value="MONOACYLGLYCEROL LIPASE"/>
    <property type="match status" value="1"/>
</dbReference>
<dbReference type="OrthoDB" id="408373at2759"/>
<name>A0A9P9DIE2_9HYPO</name>
<dbReference type="InterPro" id="IPR022742">
    <property type="entry name" value="Hydrolase_4"/>
</dbReference>
<evidence type="ECO:0000313" key="5">
    <source>
        <dbReference type="Proteomes" id="UP000738349"/>
    </source>
</evidence>
<dbReference type="Pfam" id="PF12146">
    <property type="entry name" value="Hydrolase_4"/>
    <property type="match status" value="1"/>
</dbReference>
<dbReference type="PANTHER" id="PTHR43798:SF33">
    <property type="entry name" value="HYDROLASE, PUTATIVE (AFU_ORTHOLOGUE AFUA_2G14860)-RELATED"/>
    <property type="match status" value="1"/>
</dbReference>
<organism evidence="4 5">
    <name type="scientific">Dactylonectria macrodidyma</name>
    <dbReference type="NCBI Taxonomy" id="307937"/>
    <lineage>
        <taxon>Eukaryota</taxon>
        <taxon>Fungi</taxon>
        <taxon>Dikarya</taxon>
        <taxon>Ascomycota</taxon>
        <taxon>Pezizomycotina</taxon>
        <taxon>Sordariomycetes</taxon>
        <taxon>Hypocreomycetidae</taxon>
        <taxon>Hypocreales</taxon>
        <taxon>Nectriaceae</taxon>
        <taxon>Dactylonectria</taxon>
    </lineage>
</organism>
<accession>A0A9P9DIE2</accession>
<dbReference type="SUPFAM" id="SSF53474">
    <property type="entry name" value="alpha/beta-Hydrolases"/>
    <property type="match status" value="1"/>
</dbReference>
<comment type="caution">
    <text evidence="4">The sequence shown here is derived from an EMBL/GenBank/DDBJ whole genome shotgun (WGS) entry which is preliminary data.</text>
</comment>
<dbReference type="EMBL" id="JAGMUV010000026">
    <property type="protein sequence ID" value="KAH7119216.1"/>
    <property type="molecule type" value="Genomic_DNA"/>
</dbReference>
<dbReference type="Proteomes" id="UP000738349">
    <property type="component" value="Unassembled WGS sequence"/>
</dbReference>
<evidence type="ECO:0000256" key="2">
    <source>
        <dbReference type="SAM" id="Phobius"/>
    </source>
</evidence>
<dbReference type="InterPro" id="IPR000073">
    <property type="entry name" value="AB_hydrolase_1"/>
</dbReference>
<dbReference type="InterPro" id="IPR029058">
    <property type="entry name" value="AB_hydrolase_fold"/>
</dbReference>
<reference evidence="4" key="1">
    <citation type="journal article" date="2021" name="Nat. Commun.">
        <title>Genetic determinants of endophytism in the Arabidopsis root mycobiome.</title>
        <authorList>
            <person name="Mesny F."/>
            <person name="Miyauchi S."/>
            <person name="Thiergart T."/>
            <person name="Pickel B."/>
            <person name="Atanasova L."/>
            <person name="Karlsson M."/>
            <person name="Huettel B."/>
            <person name="Barry K.W."/>
            <person name="Haridas S."/>
            <person name="Chen C."/>
            <person name="Bauer D."/>
            <person name="Andreopoulos W."/>
            <person name="Pangilinan J."/>
            <person name="LaButti K."/>
            <person name="Riley R."/>
            <person name="Lipzen A."/>
            <person name="Clum A."/>
            <person name="Drula E."/>
            <person name="Henrissat B."/>
            <person name="Kohler A."/>
            <person name="Grigoriev I.V."/>
            <person name="Martin F.M."/>
            <person name="Hacquard S."/>
        </authorList>
    </citation>
    <scope>NUCLEOTIDE SEQUENCE</scope>
    <source>
        <strain evidence="4">MPI-CAGE-AT-0147</strain>
    </source>
</reference>
<dbReference type="GO" id="GO:0016787">
    <property type="term" value="F:hydrolase activity"/>
    <property type="evidence" value="ECO:0007669"/>
    <property type="project" value="UniProtKB-KW"/>
</dbReference>